<feature type="region of interest" description="Disordered" evidence="1">
    <location>
        <begin position="103"/>
        <end position="134"/>
    </location>
</feature>
<protein>
    <submittedName>
        <fullName evidence="3">Amidohydrolase family protein</fullName>
    </submittedName>
</protein>
<proteinExistence type="predicted"/>
<organism evidence="3 4">
    <name type="scientific">Actinomyces bowdenii</name>
    <dbReference type="NCBI Taxonomy" id="131109"/>
    <lineage>
        <taxon>Bacteria</taxon>
        <taxon>Bacillati</taxon>
        <taxon>Actinomycetota</taxon>
        <taxon>Actinomycetes</taxon>
        <taxon>Actinomycetales</taxon>
        <taxon>Actinomycetaceae</taxon>
        <taxon>Actinomyces</taxon>
    </lineage>
</organism>
<evidence type="ECO:0000313" key="4">
    <source>
        <dbReference type="Proteomes" id="UP000572528"/>
    </source>
</evidence>
<dbReference type="PANTHER" id="PTHR43135:SF4">
    <property type="entry name" value="AMIDOHYDROLASE-RELATED DOMAIN-CONTAINING PROTEIN"/>
    <property type="match status" value="1"/>
</dbReference>
<sequence length="384" mass="39120">MSRLGAAGPGAGASPGAGAPLTRRAGEGYLIPGGLVDVHCHIGLGPGGAVDRPTALAQARTAAGAGIGLIRDCGAPTDTHWLEDPAQVRAAWAEGAAGMAAQGARGAVEPDGRCDRAGEGDRKPGAGGTPPLPRLIRAGRHLARPKRYLRGFAEELDSPGDLVEAVARQARVGDGWVKIVADWIDRSQGADADIAPLWPAPVLAEAVAAAHEAGARVTAHTFSRAALGPLIEAGVDCLEHATGAGPEEIAEIAARGIAVTPTFLQVDYFPSFAEQAGGKYPRYAATVTALHAAHDEQVAAMHAAGVRLLPGSDAGGTLPHDALPAELLAWRRAGLADAQILHLATLSAREFLGVPADPRQAGPVTYPRDPAEDLTALLEAGPAA</sequence>
<comment type="caution">
    <text evidence="3">The sequence shown here is derived from an EMBL/GenBank/DDBJ whole genome shotgun (WGS) entry which is preliminary data.</text>
</comment>
<dbReference type="InterPro" id="IPR006680">
    <property type="entry name" value="Amidohydro-rel"/>
</dbReference>
<gene>
    <name evidence="3" type="ORF">HZZ05_03550</name>
</gene>
<dbReference type="Proteomes" id="UP000572528">
    <property type="component" value="Unassembled WGS sequence"/>
</dbReference>
<reference evidence="3 4" key="1">
    <citation type="submission" date="2020-07" db="EMBL/GenBank/DDBJ databases">
        <title>MOT database genomes.</title>
        <authorList>
            <person name="Joseph S."/>
            <person name="Aduse-Opoku J."/>
            <person name="Hashim A."/>
            <person name="Wade W."/>
            <person name="Curtis M."/>
        </authorList>
    </citation>
    <scope>NUCLEOTIDE SEQUENCE [LARGE SCALE GENOMIC DNA]</scope>
    <source>
        <strain evidence="3 4">WMus004</strain>
    </source>
</reference>
<evidence type="ECO:0000313" key="3">
    <source>
        <dbReference type="EMBL" id="NYS68602.1"/>
    </source>
</evidence>
<name>A0A853EK68_9ACTO</name>
<dbReference type="GO" id="GO:0016787">
    <property type="term" value="F:hydrolase activity"/>
    <property type="evidence" value="ECO:0007669"/>
    <property type="project" value="UniProtKB-KW"/>
</dbReference>
<accession>A0A853EK68</accession>
<dbReference type="SUPFAM" id="SSF51556">
    <property type="entry name" value="Metallo-dependent hydrolases"/>
    <property type="match status" value="1"/>
</dbReference>
<evidence type="ECO:0000259" key="2">
    <source>
        <dbReference type="Pfam" id="PF01979"/>
    </source>
</evidence>
<keyword evidence="3" id="KW-0378">Hydrolase</keyword>
<dbReference type="Pfam" id="PF01979">
    <property type="entry name" value="Amidohydro_1"/>
    <property type="match status" value="1"/>
</dbReference>
<feature type="compositionally biased region" description="Basic and acidic residues" evidence="1">
    <location>
        <begin position="108"/>
        <end position="124"/>
    </location>
</feature>
<dbReference type="PANTHER" id="PTHR43135">
    <property type="entry name" value="ALPHA-D-RIBOSE 1-METHYLPHOSPHONATE 5-TRIPHOSPHATE DIPHOSPHATASE"/>
    <property type="match status" value="1"/>
</dbReference>
<dbReference type="InterPro" id="IPR032466">
    <property type="entry name" value="Metal_Hydrolase"/>
</dbReference>
<feature type="domain" description="Amidohydrolase-related" evidence="2">
    <location>
        <begin position="34"/>
        <end position="355"/>
    </location>
</feature>
<dbReference type="InterPro" id="IPR051781">
    <property type="entry name" value="Metallo-dep_Hydrolase"/>
</dbReference>
<dbReference type="AlphaFoldDB" id="A0A853EK68"/>
<dbReference type="Gene3D" id="3.20.20.140">
    <property type="entry name" value="Metal-dependent hydrolases"/>
    <property type="match status" value="1"/>
</dbReference>
<dbReference type="RefSeq" id="WP_179899933.1">
    <property type="nucleotide sequence ID" value="NZ_JACBXV010000027.1"/>
</dbReference>
<evidence type="ECO:0000256" key="1">
    <source>
        <dbReference type="SAM" id="MobiDB-lite"/>
    </source>
</evidence>
<dbReference type="EMBL" id="JACBXV010000027">
    <property type="protein sequence ID" value="NYS68602.1"/>
    <property type="molecule type" value="Genomic_DNA"/>
</dbReference>